<evidence type="ECO:0000256" key="6">
    <source>
        <dbReference type="ARBA" id="ARBA00023203"/>
    </source>
</evidence>
<keyword evidence="4 7" id="KW-0518">Myosin</keyword>
<dbReference type="Pfam" id="PF06017">
    <property type="entry name" value="Myosin_TH1"/>
    <property type="match status" value="1"/>
</dbReference>
<dbReference type="PRINTS" id="PR00193">
    <property type="entry name" value="MYOSINHEAVY"/>
</dbReference>
<evidence type="ECO:0000256" key="1">
    <source>
        <dbReference type="ARBA" id="ARBA00008314"/>
    </source>
</evidence>
<comment type="caution">
    <text evidence="10">The sequence shown here is derived from an EMBL/GenBank/DDBJ whole genome shotgun (WGS) entry which is preliminary data.</text>
</comment>
<feature type="domain" description="TH1" evidence="9">
    <location>
        <begin position="796"/>
        <end position="980"/>
    </location>
</feature>
<name>A0ABQ9F8E4_TEGGR</name>
<dbReference type="SUPFAM" id="SSF52540">
    <property type="entry name" value="P-loop containing nucleoside triphosphate hydrolases"/>
    <property type="match status" value="1"/>
</dbReference>
<dbReference type="Gene3D" id="1.20.58.530">
    <property type="match status" value="1"/>
</dbReference>
<gene>
    <name evidence="10" type="ORF">KUTeg_008174</name>
</gene>
<sequence>MAGSIHEGPEFGIGDFVLLQDVSMDAFMDNLKLRYEKNRIYTYIGEVVVSVNPYKTVDIYNKSYVDQYKGREIYERPPHIFALADATYKTMKRSSRDTCIVISGESGSGKTEASKIIMRYIAAVTNVGGQKEVERVKDVLIKSNNILEAFGNAKTNRNDNSSRFGKYMDINFDFKGDPVGGHVNNYLLEKSRVVHQQTGERNFHAFYQLIYGSNDQKLSECKLVRDPEQYHYTAQGGEPKCATINDRDDYKLVMSAMKTLGFPFNKVEALWRVVAAVLHLGNIQYEAVDDHDHAGIPDKSALATIAMLMSVDTEDLRKALCSRVIAAGGQVVEKFLTVKEAKVARDAFAKAIYDRAFTWIVGKVNEAIDPKASGMKLVGKNTVIGVLDIYGFEIFDNNSFEQFCINYCNEKLQQLFIQLVLKQEQEEYMKEGIEWVHVEYFNNKIICDLVEQSHKGILAILDEACLSVGKVTDEMFLTAMSQKLSKHDHFTCRSLNPSDKTLEHGVEFRIRHYAGDVKYSVEGFIEKNRDTLYQDFKRLLYNSKESLLKDMWPEGKQHITETTKRPVTAGTNFKNSIIALVDNMASKEPHYVRCIKPNEIKSPAAFNHERVKHQVMYLGLLENVRVRRAGFVYRATYSRFLQRYKLISSKTWPNFRGTDIDGVKTIIKEYNYESDVAYGRSKIFIRSPQTLFELEELRDKYIPKITLFLQKMWRGGLARRKAKFMRAIYYIMARFRRYKMRSYVLSVVDRFRNVKQMRDYGKSVQWPKPPTVLEGMVELLQRTHRRWRANMILKDVPRKEWPVLQLKVSAQEALRSQRPAWGYNRKWEGNYLASDRDVGQVNKHFQSADRAVAITDKFIYKLDPRKKFKPLRKGIPLTHLTGLSVTPDVDQLVILHLTGGNDLVICLQNPGKEERIGEIVGVLCRHWKKVLDKELKVTISKPVQCMLGNDHRTIHVRPSAANGGPTFRKDGKDIALMWPEA</sequence>
<dbReference type="Gene3D" id="1.10.10.820">
    <property type="match status" value="1"/>
</dbReference>
<keyword evidence="2 7" id="KW-0547">Nucleotide-binding</keyword>
<keyword evidence="11" id="KW-1185">Reference proteome</keyword>
<evidence type="ECO:0000256" key="5">
    <source>
        <dbReference type="ARBA" id="ARBA00023175"/>
    </source>
</evidence>
<dbReference type="CDD" id="cd01378">
    <property type="entry name" value="MYSc_Myo1"/>
    <property type="match status" value="1"/>
</dbReference>
<dbReference type="PANTHER" id="PTHR13140:SF713">
    <property type="entry name" value="UNCONVENTIONAL MYOSIN ID"/>
    <property type="match status" value="1"/>
</dbReference>
<evidence type="ECO:0000256" key="7">
    <source>
        <dbReference type="PROSITE-ProRule" id="PRU00782"/>
    </source>
</evidence>
<dbReference type="InterPro" id="IPR036961">
    <property type="entry name" value="Kinesin_motor_dom_sf"/>
</dbReference>
<accession>A0ABQ9F8E4</accession>
<dbReference type="Gene3D" id="3.40.850.10">
    <property type="entry name" value="Kinesin motor domain"/>
    <property type="match status" value="1"/>
</dbReference>
<dbReference type="InterPro" id="IPR036072">
    <property type="entry name" value="MYSc_Myo1"/>
</dbReference>
<dbReference type="InterPro" id="IPR001609">
    <property type="entry name" value="Myosin_head_motor_dom-like"/>
</dbReference>
<keyword evidence="6 7" id="KW-0009">Actin-binding</keyword>
<dbReference type="Gene3D" id="1.20.120.720">
    <property type="entry name" value="Myosin VI head, motor domain, U50 subdomain"/>
    <property type="match status" value="1"/>
</dbReference>
<dbReference type="Pfam" id="PF00063">
    <property type="entry name" value="Myosin_head"/>
    <property type="match status" value="1"/>
</dbReference>
<dbReference type="InterPro" id="IPR027417">
    <property type="entry name" value="P-loop_NTPase"/>
</dbReference>
<feature type="binding site" evidence="7">
    <location>
        <begin position="104"/>
        <end position="111"/>
    </location>
    <ligand>
        <name>ATP</name>
        <dbReference type="ChEBI" id="CHEBI:30616"/>
    </ligand>
</feature>
<dbReference type="PANTHER" id="PTHR13140">
    <property type="entry name" value="MYOSIN"/>
    <property type="match status" value="1"/>
</dbReference>
<reference evidence="10 11" key="1">
    <citation type="submission" date="2022-12" db="EMBL/GenBank/DDBJ databases">
        <title>Chromosome-level genome of Tegillarca granosa.</title>
        <authorList>
            <person name="Kim J."/>
        </authorList>
    </citation>
    <scope>NUCLEOTIDE SEQUENCE [LARGE SCALE GENOMIC DNA]</scope>
    <source>
        <strain evidence="10">Teg-2019</strain>
        <tissue evidence="10">Adductor muscle</tissue>
    </source>
</reference>
<organism evidence="10 11">
    <name type="scientific">Tegillarca granosa</name>
    <name type="common">Malaysian cockle</name>
    <name type="synonym">Anadara granosa</name>
    <dbReference type="NCBI Taxonomy" id="220873"/>
    <lineage>
        <taxon>Eukaryota</taxon>
        <taxon>Metazoa</taxon>
        <taxon>Spiralia</taxon>
        <taxon>Lophotrochozoa</taxon>
        <taxon>Mollusca</taxon>
        <taxon>Bivalvia</taxon>
        <taxon>Autobranchia</taxon>
        <taxon>Pteriomorphia</taxon>
        <taxon>Arcoida</taxon>
        <taxon>Arcoidea</taxon>
        <taxon>Arcidae</taxon>
        <taxon>Tegillarca</taxon>
    </lineage>
</organism>
<evidence type="ECO:0000259" key="9">
    <source>
        <dbReference type="PROSITE" id="PS51757"/>
    </source>
</evidence>
<feature type="region of interest" description="Actin-binding" evidence="7">
    <location>
        <begin position="577"/>
        <end position="599"/>
    </location>
</feature>
<evidence type="ECO:0000259" key="8">
    <source>
        <dbReference type="PROSITE" id="PS51456"/>
    </source>
</evidence>
<dbReference type="PROSITE" id="PS50096">
    <property type="entry name" value="IQ"/>
    <property type="match status" value="1"/>
</dbReference>
<dbReference type="EMBL" id="JARBDR010000342">
    <property type="protein sequence ID" value="KAJ8313613.1"/>
    <property type="molecule type" value="Genomic_DNA"/>
</dbReference>
<protein>
    <submittedName>
        <fullName evidence="10">Uncharacterized protein</fullName>
    </submittedName>
</protein>
<dbReference type="Proteomes" id="UP001217089">
    <property type="component" value="Unassembled WGS sequence"/>
</dbReference>
<keyword evidence="5 7" id="KW-0505">Motor protein</keyword>
<evidence type="ECO:0000256" key="3">
    <source>
        <dbReference type="ARBA" id="ARBA00022840"/>
    </source>
</evidence>
<evidence type="ECO:0000313" key="11">
    <source>
        <dbReference type="Proteomes" id="UP001217089"/>
    </source>
</evidence>
<evidence type="ECO:0000256" key="4">
    <source>
        <dbReference type="ARBA" id="ARBA00023123"/>
    </source>
</evidence>
<evidence type="ECO:0000256" key="2">
    <source>
        <dbReference type="ARBA" id="ARBA00022741"/>
    </source>
</evidence>
<comment type="similarity">
    <text evidence="1 7">Belongs to the TRAFAC class myosin-kinesin ATPase superfamily. Myosin family.</text>
</comment>
<feature type="domain" description="Myosin motor" evidence="8">
    <location>
        <begin position="11"/>
        <end position="699"/>
    </location>
</feature>
<evidence type="ECO:0000313" key="10">
    <source>
        <dbReference type="EMBL" id="KAJ8313613.1"/>
    </source>
</evidence>
<proteinExistence type="inferred from homology"/>
<dbReference type="PROSITE" id="PS51456">
    <property type="entry name" value="MYOSIN_MOTOR"/>
    <property type="match status" value="1"/>
</dbReference>
<dbReference type="Gene3D" id="1.20.5.4820">
    <property type="match status" value="1"/>
</dbReference>
<keyword evidence="3 7" id="KW-0067">ATP-binding</keyword>
<dbReference type="InterPro" id="IPR010926">
    <property type="entry name" value="Myosin_TH1"/>
</dbReference>
<dbReference type="PROSITE" id="PS51757">
    <property type="entry name" value="TH1"/>
    <property type="match status" value="1"/>
</dbReference>
<dbReference type="SMART" id="SM00242">
    <property type="entry name" value="MYSc"/>
    <property type="match status" value="1"/>
</dbReference>